<accession>A0A087CFR6</accession>
<evidence type="ECO:0000313" key="5">
    <source>
        <dbReference type="EMBL" id="KFI82116.1"/>
    </source>
</evidence>
<feature type="region of interest" description="Disordered" evidence="1">
    <location>
        <begin position="1"/>
        <end position="29"/>
    </location>
</feature>
<feature type="transmembrane region" description="Helical" evidence="2">
    <location>
        <begin position="571"/>
        <end position="592"/>
    </location>
</feature>
<dbReference type="GeneID" id="98300170"/>
<gene>
    <name evidence="5" type="ORF">BPSY_0964</name>
</gene>
<keyword evidence="6" id="KW-1185">Reference proteome</keyword>
<protein>
    <recommendedName>
        <fullName evidence="7">DUF2207 domain-containing protein</fullName>
    </recommendedName>
</protein>
<dbReference type="InterPro" id="IPR018702">
    <property type="entry name" value="DUF2207"/>
</dbReference>
<feature type="transmembrane region" description="Helical" evidence="2">
    <location>
        <begin position="545"/>
        <end position="565"/>
    </location>
</feature>
<evidence type="ECO:0000259" key="4">
    <source>
        <dbReference type="Pfam" id="PF20990"/>
    </source>
</evidence>
<dbReference type="OrthoDB" id="3223373at2"/>
<dbReference type="Proteomes" id="UP000029050">
    <property type="component" value="Unassembled WGS sequence"/>
</dbReference>
<keyword evidence="2" id="KW-0472">Membrane</keyword>
<keyword evidence="2" id="KW-0812">Transmembrane</keyword>
<name>A0A087CFR6_9BIFI</name>
<evidence type="ECO:0000313" key="6">
    <source>
        <dbReference type="Proteomes" id="UP000029050"/>
    </source>
</evidence>
<reference evidence="5 6" key="1">
    <citation type="submission" date="2014-03" db="EMBL/GenBank/DDBJ databases">
        <title>Genomics of Bifidobacteria.</title>
        <authorList>
            <person name="Ventura M."/>
            <person name="Milani C."/>
            <person name="Lugli G.A."/>
        </authorList>
    </citation>
    <scope>NUCLEOTIDE SEQUENCE [LARGE SCALE GENOMIC DNA]</scope>
    <source>
        <strain evidence="5 6">LMG 21775</strain>
    </source>
</reference>
<keyword evidence="2" id="KW-1133">Transmembrane helix</keyword>
<evidence type="ECO:0008006" key="7">
    <source>
        <dbReference type="Google" id="ProtNLM"/>
    </source>
</evidence>
<proteinExistence type="predicted"/>
<comment type="caution">
    <text evidence="5">The sequence shown here is derived from an EMBL/GenBank/DDBJ whole genome shotgun (WGS) entry which is preliminary data.</text>
</comment>
<dbReference type="EMBL" id="JGZI01000009">
    <property type="protein sequence ID" value="KFI82116.1"/>
    <property type="molecule type" value="Genomic_DNA"/>
</dbReference>
<dbReference type="Pfam" id="PF09972">
    <property type="entry name" value="DUF2207"/>
    <property type="match status" value="1"/>
</dbReference>
<feature type="transmembrane region" description="Helical" evidence="2">
    <location>
        <begin position="341"/>
        <end position="359"/>
    </location>
</feature>
<sequence length="766" mass="81995">MQTEAQSKEPPVRTTTEASDQDPHQRGKRGLSWNTGRFLVCAIIAFVLASVLSLIALGVSADGVSLADLSYTALHYDTQVLKNGDLRIKQRVTIRLGEREDDDGNTKPWRQLYQQYTINPDNLTSISDVSVRNVTDDQNYSEIAPIPPSQVQSTSDWDGQQAGHWYIADVSDSQNPSQYTPGASQASGKYPVEIGWNIPQTNSAESMVFEITMTFHGISTAHPDVTSFQWEPFGDSNQIPIETVTANVSFPEGVSTKNSWAWLHYAGTSETSRTADGGLTFKAHNVNPGQHLNLVAMFDSSASDQVARSSASNVKQKIIDAETQQEKKARDDARLKARLTILGWIAAAIVAVFISYKAIRAAFRNYGRSRYSGDIEYWREPPDMSPASAAQLNDILEGGSANQSSREMASSVLSLSSKHAISIYPGPISSYYGVDLLHTNPVGISGMLANQDKRSQKAFASTSTIVINPVCSENRKSLHLSISEDAALHLLEVAAKRLQTPVFDLKQMQENFKKWQSGYKEQERFTNAVGGEFAKLGATDSVASSIGWGSLGLVLGVVALVFALFSGGGAGLAIGLMVGFLLLVCSVFALGYGKLTVLTKKGQQYAGQVHGLRRYLLDFSAFEDRGVNDLALWDRYLVYAAAFGISNQALRQLALAYPQLSDPQWLDDNASGSLLYWTYRPWAFAGAAYGYGMGGNGLTGGGPGSMPPGNFTAGFGDIGGQLTSSFASIHSTIQAAAPSSSSGGSFGGGGFAGGGGGSGGGSFGGR</sequence>
<organism evidence="5 6">
    <name type="scientific">Bifidobacterium psychraerophilum</name>
    <dbReference type="NCBI Taxonomy" id="218140"/>
    <lineage>
        <taxon>Bacteria</taxon>
        <taxon>Bacillati</taxon>
        <taxon>Actinomycetota</taxon>
        <taxon>Actinomycetes</taxon>
        <taxon>Bifidobacteriales</taxon>
        <taxon>Bifidobacteriaceae</taxon>
        <taxon>Bifidobacterium</taxon>
    </lineage>
</organism>
<dbReference type="RefSeq" id="WP_051921724.1">
    <property type="nucleotide sequence ID" value="NZ_JGZI01000009.1"/>
</dbReference>
<dbReference type="AlphaFoldDB" id="A0A087CFR6"/>
<evidence type="ECO:0000256" key="1">
    <source>
        <dbReference type="SAM" id="MobiDB-lite"/>
    </source>
</evidence>
<dbReference type="STRING" id="218140.BPSY_0964"/>
<feature type="transmembrane region" description="Helical" evidence="2">
    <location>
        <begin position="38"/>
        <end position="59"/>
    </location>
</feature>
<evidence type="ECO:0000259" key="3">
    <source>
        <dbReference type="Pfam" id="PF09972"/>
    </source>
</evidence>
<evidence type="ECO:0000256" key="2">
    <source>
        <dbReference type="SAM" id="Phobius"/>
    </source>
</evidence>
<dbReference type="eggNOG" id="COG4907">
    <property type="taxonomic scope" value="Bacteria"/>
</dbReference>
<dbReference type="InterPro" id="IPR048389">
    <property type="entry name" value="YciQ-like_C"/>
</dbReference>
<feature type="domain" description="DUF2207" evidence="3">
    <location>
        <begin position="73"/>
        <end position="298"/>
    </location>
</feature>
<dbReference type="Pfam" id="PF20990">
    <property type="entry name" value="DUF2207_C"/>
    <property type="match status" value="1"/>
</dbReference>
<feature type="domain" description="Predicted membrane protein YciQ-like C-terminal" evidence="4">
    <location>
        <begin position="374"/>
        <end position="653"/>
    </location>
</feature>
<feature type="compositionally biased region" description="Basic and acidic residues" evidence="1">
    <location>
        <begin position="1"/>
        <end position="11"/>
    </location>
</feature>